<feature type="transmembrane region" description="Helical" evidence="5">
    <location>
        <begin position="174"/>
        <end position="195"/>
    </location>
</feature>
<evidence type="ECO:0008006" key="10">
    <source>
        <dbReference type="Google" id="ProtNLM"/>
    </source>
</evidence>
<evidence type="ECO:0000256" key="2">
    <source>
        <dbReference type="ARBA" id="ARBA00022692"/>
    </source>
</evidence>
<dbReference type="RefSeq" id="WP_096597340.1">
    <property type="nucleotide sequence ID" value="NZ_LR134263.1"/>
</dbReference>
<feature type="transmembrane region" description="Helical" evidence="5">
    <location>
        <begin position="6"/>
        <end position="28"/>
    </location>
</feature>
<feature type="transmembrane region" description="Helical" evidence="5">
    <location>
        <begin position="149"/>
        <end position="168"/>
    </location>
</feature>
<feature type="transmembrane region" description="Helical" evidence="5">
    <location>
        <begin position="95"/>
        <end position="113"/>
    </location>
</feature>
<comment type="caution">
    <text evidence="6">The sequence shown here is derived from an EMBL/GenBank/DDBJ whole genome shotgun (WGS) entry which is preliminary data.</text>
</comment>
<evidence type="ECO:0000256" key="1">
    <source>
        <dbReference type="ARBA" id="ARBA00004141"/>
    </source>
</evidence>
<sequence>MVNFLHMLNILVVAIFMVGYLPQVYTTIKYKQHKGVSTSFWYYVAVSTSITLHNMIITGEAEWYMYMGQIVNALFAVIFFVYFNHMRNKHYKARYIAFLVAYLLVTPMATNLLDVSHSQIVASVAIVAAYVSQLKHFYINKTSEGTNPLLYGLFATGILVLILILLLTGASTHVIITESINVGLLFVCYVAAVIYKK</sequence>
<evidence type="ECO:0000313" key="7">
    <source>
        <dbReference type="EMBL" id="RIZ56298.1"/>
    </source>
</evidence>
<keyword evidence="9" id="KW-1185">Reference proteome</keyword>
<dbReference type="Gene3D" id="1.20.1280.290">
    <property type="match status" value="1"/>
</dbReference>
<dbReference type="Pfam" id="PF04193">
    <property type="entry name" value="PQ-loop"/>
    <property type="match status" value="1"/>
</dbReference>
<dbReference type="GO" id="GO:0016020">
    <property type="term" value="C:membrane"/>
    <property type="evidence" value="ECO:0007669"/>
    <property type="project" value="UniProtKB-SubCell"/>
</dbReference>
<evidence type="ECO:0000313" key="8">
    <source>
        <dbReference type="Proteomes" id="UP000217473"/>
    </source>
</evidence>
<dbReference type="Proteomes" id="UP000217473">
    <property type="component" value="Unassembled WGS sequence"/>
</dbReference>
<dbReference type="InterPro" id="IPR006603">
    <property type="entry name" value="PQ-loop_rpt"/>
</dbReference>
<proteinExistence type="predicted"/>
<evidence type="ECO:0000256" key="4">
    <source>
        <dbReference type="ARBA" id="ARBA00023136"/>
    </source>
</evidence>
<dbReference type="EMBL" id="MWUR01000010">
    <property type="protein sequence ID" value="PCF50070.1"/>
    <property type="molecule type" value="Genomic_DNA"/>
</dbReference>
<keyword evidence="3 5" id="KW-1133">Transmembrane helix</keyword>
<keyword evidence="4 5" id="KW-0472">Membrane</keyword>
<feature type="transmembrane region" description="Helical" evidence="5">
    <location>
        <begin position="40"/>
        <end position="57"/>
    </location>
</feature>
<feature type="transmembrane region" description="Helical" evidence="5">
    <location>
        <begin position="119"/>
        <end position="137"/>
    </location>
</feature>
<evidence type="ECO:0000313" key="6">
    <source>
        <dbReference type="EMBL" id="PCF50070.1"/>
    </source>
</evidence>
<comment type="subcellular location">
    <subcellularLocation>
        <location evidence="1">Membrane</location>
        <topology evidence="1">Multi-pass membrane protein</topology>
    </subcellularLocation>
</comment>
<reference evidence="7 9" key="2">
    <citation type="submission" date="2017-06" db="EMBL/GenBank/DDBJ databases">
        <title>Identification of a new gene, sdsY, involved in staphylococcal internalization in non-professional phagocytic cells (NPPCs).</title>
        <authorList>
            <person name="Maali Y."/>
            <person name="Martins-Simoes P."/>
            <person name="Trouillet-Assant S."/>
            <person name="Laurent F."/>
            <person name="Diot A."/>
            <person name="Verhoeven P."/>
            <person name="Bouvard D."/>
            <person name="Vandenesch F."/>
            <person name="Bes M."/>
        </authorList>
    </citation>
    <scope>NUCLEOTIDE SEQUENCE [LARGE SCALE GENOMIC DNA]</scope>
    <source>
        <strain evidence="7 9">Heidy</strain>
    </source>
</reference>
<organism evidence="6 8">
    <name type="scientific">Staphylococcus delphini</name>
    <dbReference type="NCBI Taxonomy" id="53344"/>
    <lineage>
        <taxon>Bacteria</taxon>
        <taxon>Bacillati</taxon>
        <taxon>Bacillota</taxon>
        <taxon>Bacilli</taxon>
        <taxon>Bacillales</taxon>
        <taxon>Staphylococcaceae</taxon>
        <taxon>Staphylococcus</taxon>
        <taxon>Staphylococcus intermedius group</taxon>
    </lineage>
</organism>
<dbReference type="Proteomes" id="UP000266198">
    <property type="component" value="Unassembled WGS sequence"/>
</dbReference>
<evidence type="ECO:0000313" key="9">
    <source>
        <dbReference type="Proteomes" id="UP000266198"/>
    </source>
</evidence>
<evidence type="ECO:0000256" key="3">
    <source>
        <dbReference type="ARBA" id="ARBA00022989"/>
    </source>
</evidence>
<accession>A0AAX0QTZ8</accession>
<dbReference type="EMBL" id="NIPK01000002">
    <property type="protein sequence ID" value="RIZ56298.1"/>
    <property type="molecule type" value="Genomic_DNA"/>
</dbReference>
<feature type="transmembrane region" description="Helical" evidence="5">
    <location>
        <begin position="63"/>
        <end position="83"/>
    </location>
</feature>
<protein>
    <recommendedName>
        <fullName evidence="10">Phage protein</fullName>
    </recommendedName>
</protein>
<dbReference type="AlphaFoldDB" id="A0AAX0QTZ8"/>
<keyword evidence="2 5" id="KW-0812">Transmembrane</keyword>
<reference evidence="6 8" key="1">
    <citation type="journal article" date="2017" name="PLoS ONE">
        <title>Development of a real-time PCR for detection of Staphylococcus pseudintermedius using a novel automated comparison of whole-genome sequences.</title>
        <authorList>
            <person name="Verstappen K.M."/>
            <person name="Huijbregts L."/>
            <person name="Spaninks M."/>
            <person name="Wagenaar J.A."/>
            <person name="Fluit A.C."/>
            <person name="Duim B."/>
        </authorList>
    </citation>
    <scope>NUCLEOTIDE SEQUENCE [LARGE SCALE GENOMIC DNA]</scope>
    <source>
        <strain evidence="6 8">15S02591-1</strain>
    </source>
</reference>
<gene>
    <name evidence="6" type="ORF">B5C07_07630</name>
    <name evidence="7" type="ORF">CDL68_01795</name>
</gene>
<evidence type="ECO:0000256" key="5">
    <source>
        <dbReference type="SAM" id="Phobius"/>
    </source>
</evidence>
<name>A0AAX0QTZ8_9STAP</name>